<keyword evidence="3" id="KW-0687">Ribonucleoprotein</keyword>
<dbReference type="OMA" id="WAPFVKT"/>
<gene>
    <name evidence="4" type="ORF">CAOG_002222</name>
</gene>
<dbReference type="AlphaFoldDB" id="A0A0D2WLX3"/>
<dbReference type="eggNOG" id="KOG3411">
    <property type="taxonomic scope" value="Eukaryota"/>
</dbReference>
<dbReference type="PANTHER" id="PTHR11710">
    <property type="entry name" value="40S RIBOSOMAL PROTEIN S19"/>
    <property type="match status" value="1"/>
</dbReference>
<keyword evidence="2 4" id="KW-0689">Ribosomal protein</keyword>
<dbReference type="PANTHER" id="PTHR11710:SF0">
    <property type="entry name" value="40S RIBOSOMAL PROTEIN S19"/>
    <property type="match status" value="1"/>
</dbReference>
<dbReference type="InterPro" id="IPR001266">
    <property type="entry name" value="Ribosomal_eS19"/>
</dbReference>
<comment type="similarity">
    <text evidence="1">Belongs to the eukaryotic ribosomal protein eS19 family.</text>
</comment>
<dbReference type="GO" id="GO:0006412">
    <property type="term" value="P:translation"/>
    <property type="evidence" value="ECO:0007669"/>
    <property type="project" value="InterPro"/>
</dbReference>
<organism evidence="4 5">
    <name type="scientific">Capsaspora owczarzaki (strain ATCC 30864)</name>
    <dbReference type="NCBI Taxonomy" id="595528"/>
    <lineage>
        <taxon>Eukaryota</taxon>
        <taxon>Filasterea</taxon>
        <taxon>Capsaspora</taxon>
    </lineage>
</organism>
<dbReference type="OrthoDB" id="428974at2759"/>
<evidence type="ECO:0000313" key="5">
    <source>
        <dbReference type="Proteomes" id="UP000008743"/>
    </source>
</evidence>
<dbReference type="GO" id="GO:0003723">
    <property type="term" value="F:RNA binding"/>
    <property type="evidence" value="ECO:0007669"/>
    <property type="project" value="TreeGrafter"/>
</dbReference>
<dbReference type="InParanoid" id="A0A0D2WLX3"/>
<evidence type="ECO:0000256" key="1">
    <source>
        <dbReference type="ARBA" id="ARBA00010014"/>
    </source>
</evidence>
<dbReference type="GO" id="GO:0003735">
    <property type="term" value="F:structural constituent of ribosome"/>
    <property type="evidence" value="ECO:0007669"/>
    <property type="project" value="InterPro"/>
</dbReference>
<name>A0A0D2WLX3_CAPO3</name>
<dbReference type="Pfam" id="PF01090">
    <property type="entry name" value="Ribosomal_S19e"/>
    <property type="match status" value="1"/>
</dbReference>
<reference evidence="5" key="1">
    <citation type="submission" date="2011-02" db="EMBL/GenBank/DDBJ databases">
        <title>The Genome Sequence of Capsaspora owczarzaki ATCC 30864.</title>
        <authorList>
            <person name="Russ C."/>
            <person name="Cuomo C."/>
            <person name="Burger G."/>
            <person name="Gray M.W."/>
            <person name="Holland P.W.H."/>
            <person name="King N."/>
            <person name="Lang F.B.F."/>
            <person name="Roger A.J."/>
            <person name="Ruiz-Trillo I."/>
            <person name="Young S.K."/>
            <person name="Zeng Q."/>
            <person name="Gargeya S."/>
            <person name="Alvarado L."/>
            <person name="Berlin A."/>
            <person name="Chapman S.B."/>
            <person name="Chen Z."/>
            <person name="Freedman E."/>
            <person name="Gellesch M."/>
            <person name="Goldberg J."/>
            <person name="Griggs A."/>
            <person name="Gujja S."/>
            <person name="Heilman E."/>
            <person name="Heiman D."/>
            <person name="Howarth C."/>
            <person name="Mehta T."/>
            <person name="Neiman D."/>
            <person name="Pearson M."/>
            <person name="Roberts A."/>
            <person name="Saif S."/>
            <person name="Shea T."/>
            <person name="Shenoy N."/>
            <person name="Sisk P."/>
            <person name="Stolte C."/>
            <person name="Sykes S."/>
            <person name="White J."/>
            <person name="Yandava C."/>
            <person name="Haas B."/>
            <person name="Nusbaum C."/>
            <person name="Birren B."/>
        </authorList>
    </citation>
    <scope>NUCLEOTIDE SEQUENCE</scope>
    <source>
        <strain evidence="5">ATCC 30864</strain>
    </source>
</reference>
<dbReference type="FunFam" id="1.10.10.10:FF:000118">
    <property type="entry name" value="40S ribosomal protein S19"/>
    <property type="match status" value="1"/>
</dbReference>
<sequence length="144" mass="15821">MPGVTLKDVESHAFVKAYAAHLKKSGKVELPKYLDLVKTAVGRELPPYDPDWYYVRLAAIARRLYLHQGLGVGALRVQFGGKKRRGAKPPHAHLASGSVIRSAVQQLEKLKVVEKDAEGGRRISQTGQRDIDRIASQVATAAKK</sequence>
<dbReference type="Proteomes" id="UP000008743">
    <property type="component" value="Unassembled WGS sequence"/>
</dbReference>
<keyword evidence="5" id="KW-1185">Reference proteome</keyword>
<evidence type="ECO:0000256" key="2">
    <source>
        <dbReference type="ARBA" id="ARBA00022980"/>
    </source>
</evidence>
<dbReference type="GO" id="GO:0000028">
    <property type="term" value="P:ribosomal small subunit assembly"/>
    <property type="evidence" value="ECO:0007669"/>
    <property type="project" value="TreeGrafter"/>
</dbReference>
<protein>
    <submittedName>
        <fullName evidence="4">Ribosomal protein S19</fullName>
    </submittedName>
</protein>
<dbReference type="STRING" id="595528.A0A0D2WLX3"/>
<dbReference type="InterPro" id="IPR018277">
    <property type="entry name" value="Ribosomal_eS19_CS"/>
</dbReference>
<dbReference type="PhylomeDB" id="A0A0D2WLX3"/>
<dbReference type="SMART" id="SM01413">
    <property type="entry name" value="Ribosomal_S19e"/>
    <property type="match status" value="1"/>
</dbReference>
<dbReference type="InterPro" id="IPR036390">
    <property type="entry name" value="WH_DNA-bd_sf"/>
</dbReference>
<evidence type="ECO:0000313" key="4">
    <source>
        <dbReference type="EMBL" id="KJE91018.1"/>
    </source>
</evidence>
<evidence type="ECO:0000256" key="3">
    <source>
        <dbReference type="ARBA" id="ARBA00023274"/>
    </source>
</evidence>
<dbReference type="FunCoup" id="A0A0D2WLX3">
    <property type="interactions" value="348"/>
</dbReference>
<dbReference type="SUPFAM" id="SSF46785">
    <property type="entry name" value="Winged helix' DNA-binding domain"/>
    <property type="match status" value="1"/>
</dbReference>
<dbReference type="EMBL" id="KE346362">
    <property type="protein sequence ID" value="KJE91018.1"/>
    <property type="molecule type" value="Genomic_DNA"/>
</dbReference>
<dbReference type="Gene3D" id="1.10.10.10">
    <property type="entry name" value="Winged helix-like DNA-binding domain superfamily/Winged helix DNA-binding domain"/>
    <property type="match status" value="1"/>
</dbReference>
<proteinExistence type="inferred from homology"/>
<dbReference type="RefSeq" id="XP_004348972.1">
    <property type="nucleotide sequence ID" value="XM_004348922.2"/>
</dbReference>
<dbReference type="InterPro" id="IPR036388">
    <property type="entry name" value="WH-like_DNA-bd_sf"/>
</dbReference>
<accession>A0A0D2WLX3</accession>
<dbReference type="PROSITE" id="PS00628">
    <property type="entry name" value="RIBOSOMAL_S19E"/>
    <property type="match status" value="1"/>
</dbReference>
<dbReference type="GO" id="GO:0022627">
    <property type="term" value="C:cytosolic small ribosomal subunit"/>
    <property type="evidence" value="ECO:0007669"/>
    <property type="project" value="TreeGrafter"/>
</dbReference>